<feature type="compositionally biased region" description="Basic and acidic residues" evidence="8">
    <location>
        <begin position="215"/>
        <end position="245"/>
    </location>
</feature>
<gene>
    <name evidence="10" type="ORF">PMEA_00019696</name>
</gene>
<evidence type="ECO:0000256" key="4">
    <source>
        <dbReference type="ARBA" id="ARBA00022989"/>
    </source>
</evidence>
<keyword evidence="5 7" id="KW-0496">Mitochondrion</keyword>
<dbReference type="AlphaFoldDB" id="A0AAU9XB36"/>
<evidence type="ECO:0000313" key="10">
    <source>
        <dbReference type="EMBL" id="CAH3141416.1"/>
    </source>
</evidence>
<evidence type="ECO:0000256" key="5">
    <source>
        <dbReference type="ARBA" id="ARBA00023128"/>
    </source>
</evidence>
<keyword evidence="6" id="KW-0472">Membrane</keyword>
<feature type="chain" id="PRO_5043930920" description="MICOS complex subunit" evidence="9">
    <location>
        <begin position="27"/>
        <end position="337"/>
    </location>
</feature>
<feature type="region of interest" description="Disordered" evidence="8">
    <location>
        <begin position="277"/>
        <end position="337"/>
    </location>
</feature>
<comment type="subcellular location">
    <subcellularLocation>
        <location evidence="7">Mitochondrion inner membrane</location>
    </subcellularLocation>
    <subcellularLocation>
        <location evidence="1">Mitochondrion membrane</location>
    </subcellularLocation>
</comment>
<organism evidence="10 11">
    <name type="scientific">Pocillopora meandrina</name>
    <dbReference type="NCBI Taxonomy" id="46732"/>
    <lineage>
        <taxon>Eukaryota</taxon>
        <taxon>Metazoa</taxon>
        <taxon>Cnidaria</taxon>
        <taxon>Anthozoa</taxon>
        <taxon>Hexacorallia</taxon>
        <taxon>Scleractinia</taxon>
        <taxon>Astrocoeniina</taxon>
        <taxon>Pocilloporidae</taxon>
        <taxon>Pocillopora</taxon>
    </lineage>
</organism>
<proteinExistence type="inferred from homology"/>
<comment type="similarity">
    <text evidence="2">Belongs to the apolipoprotein O/MICOS complex subunit Mic27 family.</text>
</comment>
<feature type="compositionally biased region" description="Basic and acidic residues" evidence="8">
    <location>
        <begin position="327"/>
        <end position="337"/>
    </location>
</feature>
<evidence type="ECO:0000256" key="9">
    <source>
        <dbReference type="SAM" id="SignalP"/>
    </source>
</evidence>
<comment type="function">
    <text evidence="7">Component of the MICOS complex, a large protein complex of the mitochondrial inner membrane that plays crucial roles in the maintenance of crista junctions, inner membrane architecture, and formation of contact sites to the outer membrane.</text>
</comment>
<keyword evidence="9" id="KW-0732">Signal</keyword>
<dbReference type="PANTHER" id="PTHR14564">
    <property type="entry name" value="MICOS COMPLEX SUBUNIT MIC26 / MIC27 FAMILY MEMBER"/>
    <property type="match status" value="1"/>
</dbReference>
<feature type="signal peptide" evidence="9">
    <location>
        <begin position="1"/>
        <end position="26"/>
    </location>
</feature>
<keyword evidence="3" id="KW-0812">Transmembrane</keyword>
<evidence type="ECO:0000256" key="2">
    <source>
        <dbReference type="ARBA" id="ARBA00010904"/>
    </source>
</evidence>
<dbReference type="Pfam" id="PF09769">
    <property type="entry name" value="ApoO"/>
    <property type="match status" value="1"/>
</dbReference>
<comment type="caution">
    <text evidence="10">The sequence shown here is derived from an EMBL/GenBank/DDBJ whole genome shotgun (WGS) entry which is preliminary data.</text>
</comment>
<evidence type="ECO:0000256" key="1">
    <source>
        <dbReference type="ARBA" id="ARBA00004325"/>
    </source>
</evidence>
<feature type="compositionally biased region" description="Basic and acidic residues" evidence="8">
    <location>
        <begin position="281"/>
        <end position="300"/>
    </location>
</feature>
<protein>
    <recommendedName>
        <fullName evidence="7">MICOS complex subunit</fullName>
    </recommendedName>
</protein>
<dbReference type="InterPro" id="IPR033182">
    <property type="entry name" value="MIC26/MIC27_animal"/>
</dbReference>
<evidence type="ECO:0000256" key="6">
    <source>
        <dbReference type="ARBA" id="ARBA00023136"/>
    </source>
</evidence>
<dbReference type="GO" id="GO:0061617">
    <property type="term" value="C:MICOS complex"/>
    <property type="evidence" value="ECO:0007669"/>
    <property type="project" value="UniProtKB-UniRule"/>
</dbReference>
<evidence type="ECO:0000256" key="7">
    <source>
        <dbReference type="RuleBase" id="RU363021"/>
    </source>
</evidence>
<keyword evidence="11" id="KW-1185">Reference proteome</keyword>
<accession>A0AAU9XB36</accession>
<dbReference type="EMBL" id="CALNXJ010000035">
    <property type="protein sequence ID" value="CAH3141416.1"/>
    <property type="molecule type" value="Genomic_DNA"/>
</dbReference>
<dbReference type="Proteomes" id="UP001159428">
    <property type="component" value="Unassembled WGS sequence"/>
</dbReference>
<comment type="subunit">
    <text evidence="7">Component of the mitochondrial contact site and cristae organizing system (MICOS) complex.</text>
</comment>
<feature type="region of interest" description="Disordered" evidence="8">
    <location>
        <begin position="205"/>
        <end position="262"/>
    </location>
</feature>
<evidence type="ECO:0000313" key="11">
    <source>
        <dbReference type="Proteomes" id="UP001159428"/>
    </source>
</evidence>
<name>A0AAU9XB36_9CNID</name>
<keyword evidence="4" id="KW-1133">Transmembrane helix</keyword>
<reference evidence="10 11" key="1">
    <citation type="submission" date="2022-05" db="EMBL/GenBank/DDBJ databases">
        <authorList>
            <consortium name="Genoscope - CEA"/>
            <person name="William W."/>
        </authorList>
    </citation>
    <scope>NUCLEOTIDE SEQUENCE [LARGE SCALE GENOMIC DNA]</scope>
</reference>
<evidence type="ECO:0000256" key="3">
    <source>
        <dbReference type="ARBA" id="ARBA00022692"/>
    </source>
</evidence>
<keyword evidence="7" id="KW-0999">Mitochondrion inner membrane</keyword>
<dbReference type="InterPro" id="IPR019166">
    <property type="entry name" value="MIC26/MIC27"/>
</dbReference>
<dbReference type="GO" id="GO:0042407">
    <property type="term" value="P:cristae formation"/>
    <property type="evidence" value="ECO:0007669"/>
    <property type="project" value="InterPro"/>
</dbReference>
<sequence length="337" mass="37309">MAAKMAVGAAPWKSRLLVAVSVPALGVPFLQTVKAGSIKVHPRELEIYDEPVEISQVKPDEDKVSAFEEKVSIARRFVWGWTSKVKNSVEETRRTFSSVEERSLEFVQLLHTDRQFQMKVGGITASVFAGALLAGRGRRPIRRIFFSSVLGTTAAAICYPKEAVLITQTNYHRLKTFVIEQWEKHNKRQAERAVKEELKTAVDETKTLGGQKTSTAEEVKAETASVDEVKEEGASNQEIIEKQETQETNAEPPVVSTENTSKGSFWSKIPFVDKFTGAKPSEADEVKSVKVVESVDKTGSSKDQVIVQEKTSSDVPKPEGDTGQSNPEDKDMYSTRS</sequence>
<evidence type="ECO:0000256" key="8">
    <source>
        <dbReference type="SAM" id="MobiDB-lite"/>
    </source>
</evidence>